<evidence type="ECO:0000313" key="1">
    <source>
        <dbReference type="EMBL" id="MBW93599.1"/>
    </source>
</evidence>
<accession>A0A2P2JJF3</accession>
<protein>
    <submittedName>
        <fullName evidence="1">Uncharacterized protein</fullName>
    </submittedName>
</protein>
<proteinExistence type="predicted"/>
<sequence length="47" mass="5680">MLHKQPYTQPQLCSKQHCFTFYLTMQHTLNPSKNCSRWLIFYHLPPA</sequence>
<dbReference type="EMBL" id="GGEC01013116">
    <property type="protein sequence ID" value="MBW93599.1"/>
    <property type="molecule type" value="Transcribed_RNA"/>
</dbReference>
<organism evidence="1">
    <name type="scientific">Rhizophora mucronata</name>
    <name type="common">Asiatic mangrove</name>
    <dbReference type="NCBI Taxonomy" id="61149"/>
    <lineage>
        <taxon>Eukaryota</taxon>
        <taxon>Viridiplantae</taxon>
        <taxon>Streptophyta</taxon>
        <taxon>Embryophyta</taxon>
        <taxon>Tracheophyta</taxon>
        <taxon>Spermatophyta</taxon>
        <taxon>Magnoliopsida</taxon>
        <taxon>eudicotyledons</taxon>
        <taxon>Gunneridae</taxon>
        <taxon>Pentapetalae</taxon>
        <taxon>rosids</taxon>
        <taxon>fabids</taxon>
        <taxon>Malpighiales</taxon>
        <taxon>Rhizophoraceae</taxon>
        <taxon>Rhizophora</taxon>
    </lineage>
</organism>
<dbReference type="AlphaFoldDB" id="A0A2P2JJF3"/>
<reference evidence="1" key="1">
    <citation type="submission" date="2018-02" db="EMBL/GenBank/DDBJ databases">
        <title>Rhizophora mucronata_Transcriptome.</title>
        <authorList>
            <person name="Meera S.P."/>
            <person name="Sreeshan A."/>
            <person name="Augustine A."/>
        </authorList>
    </citation>
    <scope>NUCLEOTIDE SEQUENCE</scope>
    <source>
        <tissue evidence="1">Leaf</tissue>
    </source>
</reference>
<name>A0A2P2JJF3_RHIMU</name>